<evidence type="ECO:0000256" key="2">
    <source>
        <dbReference type="ARBA" id="ARBA00001946"/>
    </source>
</evidence>
<dbReference type="PROSITE" id="PS51462">
    <property type="entry name" value="NUDIX"/>
    <property type="match status" value="1"/>
</dbReference>
<keyword evidence="5" id="KW-0460">Magnesium</keyword>
<reference evidence="8 9" key="1">
    <citation type="submission" date="2020-07" db="EMBL/GenBank/DDBJ databases">
        <title>Complete genome sequence of Chitinibacter sp. 2T18.</title>
        <authorList>
            <person name="Bae J.-W."/>
            <person name="Choi J.-W."/>
        </authorList>
    </citation>
    <scope>NUCLEOTIDE SEQUENCE [LARGE SCALE GENOMIC DNA]</scope>
    <source>
        <strain evidence="8 9">2T18</strain>
    </source>
</reference>
<dbReference type="SUPFAM" id="SSF55811">
    <property type="entry name" value="Nudix"/>
    <property type="match status" value="1"/>
</dbReference>
<dbReference type="InterPro" id="IPR015797">
    <property type="entry name" value="NUDIX_hydrolase-like_dom_sf"/>
</dbReference>
<keyword evidence="6" id="KW-0464">Manganese</keyword>
<accession>A0A7H9BFW3</accession>
<evidence type="ECO:0000256" key="6">
    <source>
        <dbReference type="ARBA" id="ARBA00023211"/>
    </source>
</evidence>
<evidence type="ECO:0000256" key="3">
    <source>
        <dbReference type="ARBA" id="ARBA00022723"/>
    </source>
</evidence>
<dbReference type="CDD" id="cd03426">
    <property type="entry name" value="NUDIX_CoAse_Nudt7"/>
    <property type="match status" value="1"/>
</dbReference>
<dbReference type="GO" id="GO:0046872">
    <property type="term" value="F:metal ion binding"/>
    <property type="evidence" value="ECO:0007669"/>
    <property type="project" value="UniProtKB-KW"/>
</dbReference>
<dbReference type="PANTHER" id="PTHR12992:SF11">
    <property type="entry name" value="MITOCHONDRIAL COENZYME A DIPHOSPHATASE NUDT8"/>
    <property type="match status" value="1"/>
</dbReference>
<dbReference type="PANTHER" id="PTHR12992">
    <property type="entry name" value="NUDIX HYDROLASE"/>
    <property type="match status" value="1"/>
</dbReference>
<dbReference type="InterPro" id="IPR045121">
    <property type="entry name" value="CoAse"/>
</dbReference>
<keyword evidence="3" id="KW-0479">Metal-binding</keyword>
<evidence type="ECO:0000256" key="1">
    <source>
        <dbReference type="ARBA" id="ARBA00001936"/>
    </source>
</evidence>
<evidence type="ECO:0000256" key="4">
    <source>
        <dbReference type="ARBA" id="ARBA00022801"/>
    </source>
</evidence>
<dbReference type="InterPro" id="IPR000086">
    <property type="entry name" value="NUDIX_hydrolase_dom"/>
</dbReference>
<sequence length="206" mass="22425">MLPTQPEALLAWLHQRLSGVEQIVAADVQTNAHRPAAVLIGLVLHPDEVTVLLTQRALHLSVHAGQVSFPGGALEESDADLVAAALRETEEEVGIPAHWIRPIATLGEYHTISGFCVTPVLASLSPGYPIKPDPNEVAEVFELPLSVLLDPNRYQKRWVERNGVRGTTHFLDYADRTVWGATAGMLLQLSHLLGLEGIPEDKTTES</sequence>
<proteinExistence type="predicted"/>
<dbReference type="RefSeq" id="WP_179357592.1">
    <property type="nucleotide sequence ID" value="NZ_CP058627.1"/>
</dbReference>
<evidence type="ECO:0000256" key="5">
    <source>
        <dbReference type="ARBA" id="ARBA00022842"/>
    </source>
</evidence>
<feature type="domain" description="Nudix hydrolase" evidence="7">
    <location>
        <begin position="33"/>
        <end position="165"/>
    </location>
</feature>
<dbReference type="AlphaFoldDB" id="A0A7H9BFW3"/>
<dbReference type="Pfam" id="PF00293">
    <property type="entry name" value="NUDIX"/>
    <property type="match status" value="1"/>
</dbReference>
<dbReference type="NCBIfam" id="NF007980">
    <property type="entry name" value="PRK10707.1"/>
    <property type="match status" value="1"/>
</dbReference>
<evidence type="ECO:0000313" key="8">
    <source>
        <dbReference type="EMBL" id="QLG87509.1"/>
    </source>
</evidence>
<evidence type="ECO:0000313" key="9">
    <source>
        <dbReference type="Proteomes" id="UP000509597"/>
    </source>
</evidence>
<protein>
    <submittedName>
        <fullName evidence="8">CoA pyrophosphatase</fullName>
    </submittedName>
</protein>
<dbReference type="GO" id="GO:0010945">
    <property type="term" value="F:coenzyme A diphosphatase activity"/>
    <property type="evidence" value="ECO:0007669"/>
    <property type="project" value="InterPro"/>
</dbReference>
<name>A0A7H9BFW3_9NEIS</name>
<keyword evidence="9" id="KW-1185">Reference proteome</keyword>
<evidence type="ECO:0000259" key="7">
    <source>
        <dbReference type="PROSITE" id="PS51462"/>
    </source>
</evidence>
<comment type="cofactor">
    <cofactor evidence="1">
        <name>Mn(2+)</name>
        <dbReference type="ChEBI" id="CHEBI:29035"/>
    </cofactor>
</comment>
<dbReference type="KEGG" id="chiz:HQ393_04165"/>
<dbReference type="Gene3D" id="3.90.79.10">
    <property type="entry name" value="Nucleoside Triphosphate Pyrophosphohydrolase"/>
    <property type="match status" value="1"/>
</dbReference>
<keyword evidence="4" id="KW-0378">Hydrolase</keyword>
<dbReference type="Proteomes" id="UP000509597">
    <property type="component" value="Chromosome"/>
</dbReference>
<dbReference type="EMBL" id="CP058627">
    <property type="protein sequence ID" value="QLG87509.1"/>
    <property type="molecule type" value="Genomic_DNA"/>
</dbReference>
<organism evidence="8 9">
    <name type="scientific">Chitinibacter bivalviorum</name>
    <dbReference type="NCBI Taxonomy" id="2739434"/>
    <lineage>
        <taxon>Bacteria</taxon>
        <taxon>Pseudomonadati</taxon>
        <taxon>Pseudomonadota</taxon>
        <taxon>Betaproteobacteria</taxon>
        <taxon>Neisseriales</taxon>
        <taxon>Chitinibacteraceae</taxon>
        <taxon>Chitinibacter</taxon>
    </lineage>
</organism>
<gene>
    <name evidence="8" type="ORF">HQ393_04165</name>
</gene>
<comment type="cofactor">
    <cofactor evidence="2">
        <name>Mg(2+)</name>
        <dbReference type="ChEBI" id="CHEBI:18420"/>
    </cofactor>
</comment>